<sequence>MRSRNWSRTLTERSGGNGAVAVFMACYDCFFVQSMPRASKQQARYAVGRCLMLWSSNDVTQQGSRPKTKLVPLKPSFISPMFIQTAFSFSNAVQRWVCRFSGLRLVALRWFVVFLASGPCVASASSYFFRSAVPPRWHRAFSQLAPVAKLRLSVLASGSNISVKPTRILRSAYLAR</sequence>
<dbReference type="EMBL" id="CP136985">
    <property type="protein sequence ID" value="WOS74310.1"/>
    <property type="molecule type" value="Genomic_DNA"/>
</dbReference>
<dbReference type="Pfam" id="PF06231">
    <property type="entry name" value="DUF1010"/>
    <property type="match status" value="1"/>
</dbReference>
<name>A0AAQ3QVZ1_PSEAI</name>
<evidence type="ECO:0000313" key="3">
    <source>
        <dbReference type="Proteomes" id="UP001297540"/>
    </source>
</evidence>
<keyword evidence="2" id="KW-0614">Plasmid</keyword>
<dbReference type="Proteomes" id="UP001297540">
    <property type="component" value="Plasmid unnamed1"/>
</dbReference>
<accession>A0AAQ3QVZ1</accession>
<reference evidence="2" key="2">
    <citation type="submission" date="2023-10" db="EMBL/GenBank/DDBJ databases">
        <title>Pathogen: clinical or host-associated sample.</title>
        <authorList>
            <person name="Hergert J."/>
            <person name="Casey R."/>
            <person name="Wagner J."/>
            <person name="Young E.L."/>
            <person name="Oakeson K.F."/>
        </authorList>
    </citation>
    <scope>NUCLEOTIDE SEQUENCE</scope>
    <source>
        <strain evidence="2">2021CK-01020</strain>
        <plasmid evidence="2">unnamed1</plasmid>
    </source>
</reference>
<reference evidence="2" key="1">
    <citation type="submission" date="2023-06" db="EMBL/GenBank/DDBJ databases">
        <authorList>
            <consortium name="Clinical and Environmental Microbiology Branch: Whole genome sequencing antimicrobial resistance pathogens in the healthcare setting"/>
        </authorList>
    </citation>
    <scope>NUCLEOTIDE SEQUENCE</scope>
    <source>
        <strain evidence="2">2021CK-01020</strain>
        <plasmid evidence="2">unnamed1</plasmid>
    </source>
</reference>
<evidence type="ECO:0000313" key="2">
    <source>
        <dbReference type="EMBL" id="WOS74310.1"/>
    </source>
</evidence>
<organism evidence="2 3">
    <name type="scientific">Pseudomonas aeruginosa</name>
    <dbReference type="NCBI Taxonomy" id="287"/>
    <lineage>
        <taxon>Bacteria</taxon>
        <taxon>Pseudomonadati</taxon>
        <taxon>Pseudomonadota</taxon>
        <taxon>Gammaproteobacteria</taxon>
        <taxon>Pseudomonadales</taxon>
        <taxon>Pseudomonadaceae</taxon>
        <taxon>Pseudomonas</taxon>
    </lineage>
</organism>
<dbReference type="InterPro" id="IPR010416">
    <property type="entry name" value="DUF1010"/>
</dbReference>
<geneLocation type="plasmid" evidence="2 3">
    <name>unnamed1</name>
</geneLocation>
<gene>
    <name evidence="2" type="ORF">L4V69_01690</name>
</gene>
<proteinExistence type="predicted"/>
<keyword evidence="1" id="KW-1133">Transmembrane helix</keyword>
<dbReference type="AlphaFoldDB" id="A0AAQ3QVZ1"/>
<dbReference type="PROSITE" id="PS51257">
    <property type="entry name" value="PROKAR_LIPOPROTEIN"/>
    <property type="match status" value="1"/>
</dbReference>
<evidence type="ECO:0000256" key="1">
    <source>
        <dbReference type="SAM" id="Phobius"/>
    </source>
</evidence>
<keyword evidence="1" id="KW-0472">Membrane</keyword>
<keyword evidence="1" id="KW-0812">Transmembrane</keyword>
<dbReference type="RefSeq" id="WP_312257649.1">
    <property type="nucleotide sequence ID" value="NZ_JBHMGD010000038.1"/>
</dbReference>
<protein>
    <submittedName>
        <fullName evidence="2">DUF1010 domain-containing protein</fullName>
    </submittedName>
</protein>
<feature type="transmembrane region" description="Helical" evidence="1">
    <location>
        <begin position="109"/>
        <end position="129"/>
    </location>
</feature>